<evidence type="ECO:0000313" key="1">
    <source>
        <dbReference type="EMBL" id="SFV66752.1"/>
    </source>
</evidence>
<proteinExistence type="predicted"/>
<sequence length="537" mass="62693">MKYILLILLSVSFLYAKSKDSCYSVQLSSFVPNKSKVYNFESLHYPKSCQLIEFTNTNAIRCGCFEKYSEVKKELKLLQKSYSQAMQVTTYKYRFKTKVKTITPELVQEPEPTIEEEPKIKEIPQIQNNSFDFLQDMTFQGNLDIVGQTYLKAPLAKNPYNITSSANLEAQYNKNDFKAKVKLKVQGDYDDISTDKQTHRSFLRIDELYAEYDFEDDQIFFGKNIRFWGALEVRNITDNFNNDELRGDPFYKDKLGSWNTSYSHFTDNGEFSIIVKLYEQAREMSAFPYVYYYFPSTVKTQIGSVPLLYDNNLISEEGDTRPSVYLKYSASTESDYPIDYSFIYENGYDSQRYYTQKFNPASSSLSTQENAYLVNKFLTYNTMVVNSTLIKLEAVYADVINNKDISDYIHLGLGVEHTLTRVYKEADLGLISEYYSYTTLENDKRDDLELFELFQNDLFLGARYTLNDLQSTTLLGGMILDLDYDEQVYYLEYETRIADIIKVNFDYRYISPSKDSITAFHLMGVHERLSLKLGYYF</sequence>
<protein>
    <recommendedName>
        <fullName evidence="2">Porin</fullName>
    </recommendedName>
</protein>
<dbReference type="AlphaFoldDB" id="A0A1W1CM21"/>
<organism evidence="1">
    <name type="scientific">hydrothermal vent metagenome</name>
    <dbReference type="NCBI Taxonomy" id="652676"/>
    <lineage>
        <taxon>unclassified sequences</taxon>
        <taxon>metagenomes</taxon>
        <taxon>ecological metagenomes</taxon>
    </lineage>
</organism>
<gene>
    <name evidence="1" type="ORF">MNB_SM-4-1241</name>
</gene>
<evidence type="ECO:0008006" key="2">
    <source>
        <dbReference type="Google" id="ProtNLM"/>
    </source>
</evidence>
<accession>A0A1W1CM21</accession>
<name>A0A1W1CM21_9ZZZZ</name>
<dbReference type="EMBL" id="FPHF01000092">
    <property type="protein sequence ID" value="SFV66752.1"/>
    <property type="molecule type" value="Genomic_DNA"/>
</dbReference>
<reference evidence="1" key="1">
    <citation type="submission" date="2016-10" db="EMBL/GenBank/DDBJ databases">
        <authorList>
            <person name="de Groot N.N."/>
        </authorList>
    </citation>
    <scope>NUCLEOTIDE SEQUENCE</scope>
</reference>